<evidence type="ECO:0000256" key="2">
    <source>
        <dbReference type="ARBA" id="ARBA00004496"/>
    </source>
</evidence>
<feature type="compositionally biased region" description="Polar residues" evidence="10">
    <location>
        <begin position="13"/>
        <end position="27"/>
    </location>
</feature>
<dbReference type="InterPro" id="IPR015424">
    <property type="entry name" value="PyrdxlP-dep_Trfase"/>
</dbReference>
<dbReference type="CDD" id="cd00609">
    <property type="entry name" value="AAT_like"/>
    <property type="match status" value="1"/>
</dbReference>
<evidence type="ECO:0000256" key="9">
    <source>
        <dbReference type="ARBA" id="ARBA00067014"/>
    </source>
</evidence>
<dbReference type="PANTHER" id="PTHR42790">
    <property type="entry name" value="AMINOTRANSFERASE"/>
    <property type="match status" value="1"/>
</dbReference>
<dbReference type="InterPro" id="IPR015421">
    <property type="entry name" value="PyrdxlP-dep_Trfase_major"/>
</dbReference>
<dbReference type="Proteomes" id="UP000799302">
    <property type="component" value="Unassembled WGS sequence"/>
</dbReference>
<feature type="domain" description="Aminotransferase class I/classII large" evidence="11">
    <location>
        <begin position="157"/>
        <end position="530"/>
    </location>
</feature>
<keyword evidence="6 12" id="KW-0808">Transferase</keyword>
<evidence type="ECO:0000256" key="6">
    <source>
        <dbReference type="ARBA" id="ARBA00022679"/>
    </source>
</evidence>
<comment type="subcellular location">
    <subcellularLocation>
        <location evidence="2">Cytoplasm</location>
    </subcellularLocation>
</comment>
<evidence type="ECO:0000256" key="4">
    <source>
        <dbReference type="ARBA" id="ARBA00022490"/>
    </source>
</evidence>
<dbReference type="GO" id="GO:0006571">
    <property type="term" value="P:tyrosine biosynthetic process"/>
    <property type="evidence" value="ECO:0007669"/>
    <property type="project" value="TreeGrafter"/>
</dbReference>
<dbReference type="OrthoDB" id="691673at2759"/>
<evidence type="ECO:0000256" key="10">
    <source>
        <dbReference type="SAM" id="MobiDB-lite"/>
    </source>
</evidence>
<keyword evidence="7" id="KW-0663">Pyridoxal phosphate</keyword>
<feature type="region of interest" description="Disordered" evidence="10">
    <location>
        <begin position="11"/>
        <end position="65"/>
    </location>
</feature>
<dbReference type="InterPro" id="IPR004839">
    <property type="entry name" value="Aminotransferase_I/II_large"/>
</dbReference>
<dbReference type="FunFam" id="3.40.640.10:FF:000074">
    <property type="entry name" value="Aromatic amino acid aminotransferase"/>
    <property type="match status" value="1"/>
</dbReference>
<dbReference type="GO" id="GO:0008793">
    <property type="term" value="F:aromatic-amino-acid transaminase activity"/>
    <property type="evidence" value="ECO:0007669"/>
    <property type="project" value="TreeGrafter"/>
</dbReference>
<evidence type="ECO:0000256" key="8">
    <source>
        <dbReference type="ARBA" id="ARBA00051993"/>
    </source>
</evidence>
<dbReference type="GO" id="GO:0005737">
    <property type="term" value="C:cytoplasm"/>
    <property type="evidence" value="ECO:0007669"/>
    <property type="project" value="UniProtKB-SubCell"/>
</dbReference>
<proteinExistence type="inferred from homology"/>
<dbReference type="EC" id="2.6.1.57" evidence="9"/>
<dbReference type="GO" id="GO:0047536">
    <property type="term" value="F:2-aminoadipate transaminase activity"/>
    <property type="evidence" value="ECO:0007669"/>
    <property type="project" value="TreeGrafter"/>
</dbReference>
<gene>
    <name evidence="12" type="ORF">BT63DRAFT_31982</name>
</gene>
<accession>A0A6A6USX2</accession>
<evidence type="ECO:0000259" key="11">
    <source>
        <dbReference type="Pfam" id="PF00155"/>
    </source>
</evidence>
<reference evidence="12" key="1">
    <citation type="journal article" date="2020" name="Stud. Mycol.">
        <title>101 Dothideomycetes genomes: a test case for predicting lifestyles and emergence of pathogens.</title>
        <authorList>
            <person name="Haridas S."/>
            <person name="Albert R."/>
            <person name="Binder M."/>
            <person name="Bloem J."/>
            <person name="Labutti K."/>
            <person name="Salamov A."/>
            <person name="Andreopoulos B."/>
            <person name="Baker S."/>
            <person name="Barry K."/>
            <person name="Bills G."/>
            <person name="Bluhm B."/>
            <person name="Cannon C."/>
            <person name="Castanera R."/>
            <person name="Culley D."/>
            <person name="Daum C."/>
            <person name="Ezra D."/>
            <person name="Gonzalez J."/>
            <person name="Henrissat B."/>
            <person name="Kuo A."/>
            <person name="Liang C."/>
            <person name="Lipzen A."/>
            <person name="Lutzoni F."/>
            <person name="Magnuson J."/>
            <person name="Mondo S."/>
            <person name="Nolan M."/>
            <person name="Ohm R."/>
            <person name="Pangilinan J."/>
            <person name="Park H.-J."/>
            <person name="Ramirez L."/>
            <person name="Alfaro M."/>
            <person name="Sun H."/>
            <person name="Tritt A."/>
            <person name="Yoshinaga Y."/>
            <person name="Zwiers L.-H."/>
            <person name="Turgeon B."/>
            <person name="Goodwin S."/>
            <person name="Spatafora J."/>
            <person name="Crous P."/>
            <person name="Grigoriev I."/>
        </authorList>
    </citation>
    <scope>NUCLEOTIDE SEQUENCE</scope>
    <source>
        <strain evidence="12">CBS 115976</strain>
    </source>
</reference>
<keyword evidence="4" id="KW-0963">Cytoplasm</keyword>
<dbReference type="GO" id="GO:0019878">
    <property type="term" value="P:lysine biosynthetic process via aminoadipic acid"/>
    <property type="evidence" value="ECO:0007669"/>
    <property type="project" value="TreeGrafter"/>
</dbReference>
<comment type="catalytic activity">
    <reaction evidence="8">
        <text>an aromatic L-alpha-amino acid + 2-oxoglutarate = an aromatic oxo-acid + L-glutamate</text>
        <dbReference type="Rhea" id="RHEA:17533"/>
        <dbReference type="ChEBI" id="CHEBI:16810"/>
        <dbReference type="ChEBI" id="CHEBI:29985"/>
        <dbReference type="ChEBI" id="CHEBI:73309"/>
        <dbReference type="ChEBI" id="CHEBI:84824"/>
        <dbReference type="EC" id="2.6.1.57"/>
    </reaction>
</comment>
<dbReference type="InterPro" id="IPR050859">
    <property type="entry name" value="Class-I_PLP-dep_aminotransf"/>
</dbReference>
<evidence type="ECO:0000256" key="5">
    <source>
        <dbReference type="ARBA" id="ARBA00022576"/>
    </source>
</evidence>
<keyword evidence="5" id="KW-0032">Aminotransferase</keyword>
<sequence>MAPPAAIEVEAMTDTQSISQSTPTTFPHKTESFYRRRAPTDNEPKSQWGTAAPATSAQFKHSSTKGKPLARRWDDLLTPETKARKGSTLKAAAGFLSRPGIVSLGGGLPSSSYFPFAQLSVTVPAPGAFSERETSQSGVQLSADKHSLQTGQSIFDISTGLNYGQGHGAAQLLRWVTEHTELVHAPPYADWGCNLTIGSTSAIDMALRMFCAPGDAVLAEAYTFPTFVEASRPMGLRTVGVPMDEQGLEPGAVDGILEHWNPAAHGGARKPRVLYTVPTGQNPTGATMGEERRRMIYEVCCKHDVYILEDEPYYFLQLPTYDADATTQTEKASSHADFLAGLIPSFLSMDVQGRVMRMDSFSKVIAPGSRVGWVTGSEQIMERYKTHVDCSTQGPSGFSQIVLFKLLEEHWGHGGYLDWCKYIRSEYTERRDVIVRACEKHLPRDIVSWVAPKAGMFHWMKVDWKKHPLAASWTHQEIEEQIFMAGVDHGSLVTCGSWFYADDDVEEEQMFFRATYAAAPFDQIDLAIQRFGEALRDVFGLQNQIEEL</sequence>
<name>A0A6A6USX2_9PEZI</name>
<dbReference type="SUPFAM" id="SSF53383">
    <property type="entry name" value="PLP-dependent transferases"/>
    <property type="match status" value="1"/>
</dbReference>
<evidence type="ECO:0000313" key="13">
    <source>
        <dbReference type="Proteomes" id="UP000799302"/>
    </source>
</evidence>
<dbReference type="EMBL" id="MU004230">
    <property type="protein sequence ID" value="KAF2675222.1"/>
    <property type="molecule type" value="Genomic_DNA"/>
</dbReference>
<feature type="compositionally biased region" description="Polar residues" evidence="10">
    <location>
        <begin position="45"/>
        <end position="61"/>
    </location>
</feature>
<feature type="compositionally biased region" description="Basic and acidic residues" evidence="10">
    <location>
        <begin position="28"/>
        <end position="44"/>
    </location>
</feature>
<dbReference type="Gene3D" id="3.40.640.10">
    <property type="entry name" value="Type I PLP-dependent aspartate aminotransferase-like (Major domain)"/>
    <property type="match status" value="1"/>
</dbReference>
<dbReference type="GO" id="GO:0030170">
    <property type="term" value="F:pyridoxal phosphate binding"/>
    <property type="evidence" value="ECO:0007669"/>
    <property type="project" value="InterPro"/>
</dbReference>
<evidence type="ECO:0000313" key="12">
    <source>
        <dbReference type="EMBL" id="KAF2675222.1"/>
    </source>
</evidence>
<evidence type="ECO:0000256" key="7">
    <source>
        <dbReference type="ARBA" id="ARBA00022898"/>
    </source>
</evidence>
<organism evidence="12 13">
    <name type="scientific">Microthyrium microscopicum</name>
    <dbReference type="NCBI Taxonomy" id="703497"/>
    <lineage>
        <taxon>Eukaryota</taxon>
        <taxon>Fungi</taxon>
        <taxon>Dikarya</taxon>
        <taxon>Ascomycota</taxon>
        <taxon>Pezizomycotina</taxon>
        <taxon>Dothideomycetes</taxon>
        <taxon>Dothideomycetes incertae sedis</taxon>
        <taxon>Microthyriales</taxon>
        <taxon>Microthyriaceae</taxon>
        <taxon>Microthyrium</taxon>
    </lineage>
</organism>
<dbReference type="AlphaFoldDB" id="A0A6A6USX2"/>
<comment type="cofactor">
    <cofactor evidence="1">
        <name>pyridoxal 5'-phosphate</name>
        <dbReference type="ChEBI" id="CHEBI:597326"/>
    </cofactor>
</comment>
<dbReference type="Pfam" id="PF00155">
    <property type="entry name" value="Aminotran_1_2"/>
    <property type="match status" value="1"/>
</dbReference>
<protein>
    <recommendedName>
        <fullName evidence="9">aromatic-amino-acid transaminase</fullName>
        <ecNumber evidence="9">2.6.1.57</ecNumber>
    </recommendedName>
</protein>
<comment type="similarity">
    <text evidence="3">Belongs to the class-I pyridoxal-phosphate-dependent aminotransferase family.</text>
</comment>
<evidence type="ECO:0000256" key="3">
    <source>
        <dbReference type="ARBA" id="ARBA00007441"/>
    </source>
</evidence>
<keyword evidence="13" id="KW-1185">Reference proteome</keyword>
<evidence type="ECO:0000256" key="1">
    <source>
        <dbReference type="ARBA" id="ARBA00001933"/>
    </source>
</evidence>
<dbReference type="PANTHER" id="PTHR42790:SF21">
    <property type="entry name" value="AROMATIC_AMINOADIPATE AMINOTRANSFERASE 1"/>
    <property type="match status" value="1"/>
</dbReference>
<dbReference type="GO" id="GO:0009074">
    <property type="term" value="P:aromatic amino acid family catabolic process"/>
    <property type="evidence" value="ECO:0007669"/>
    <property type="project" value="TreeGrafter"/>
</dbReference>